<dbReference type="PROSITE" id="PS51257">
    <property type="entry name" value="PROKAR_LIPOPROTEIN"/>
    <property type="match status" value="1"/>
</dbReference>
<comment type="caution">
    <text evidence="1">The sequence shown here is derived from an EMBL/GenBank/DDBJ whole genome shotgun (WGS) entry which is preliminary data.</text>
</comment>
<gene>
    <name evidence="1" type="ORF">QF025_006008</name>
</gene>
<reference evidence="1 2" key="1">
    <citation type="submission" date="2023-08" db="EMBL/GenBank/DDBJ databases">
        <title>Genome sequencing of plant associated microbes to promote plant fitness in Sorghum bicolor and Oryza sativa.</title>
        <authorList>
            <person name="Coleman-Derr D."/>
        </authorList>
    </citation>
    <scope>NUCLEOTIDE SEQUENCE [LARGE SCALE GENOMIC DNA]</scope>
    <source>
        <strain evidence="1 2">SLBN-33</strain>
    </source>
</reference>
<dbReference type="AlphaFoldDB" id="A0ABD5CQI0"/>
<protein>
    <submittedName>
        <fullName evidence="1">Small secreted protein</fullName>
    </submittedName>
</protein>
<accession>A0ABD5CQI0</accession>
<sequence>MKKLIVVAVIAMTVAGCKPSEEGIGEDAKVLLQRQIQSEDGLKDLDLSVLKMDVVNEEGNKYKGIATVLMDGTEHTVSMQILADGKTVMISVAPGEFTFAVPKAISRAVAREAAAGASAPAAAEPDVASAVEAEPLSRMLDQLNERCRGGAGDDPATLKACNARDAIVDKIMAPAS</sequence>
<dbReference type="RefSeq" id="WP_029972062.1">
    <property type="nucleotide sequence ID" value="NZ_ATXV01000032.1"/>
</dbReference>
<dbReference type="EMBL" id="JAVIZN010000002">
    <property type="protein sequence ID" value="MDR6207288.1"/>
    <property type="molecule type" value="Genomic_DNA"/>
</dbReference>
<evidence type="ECO:0000313" key="1">
    <source>
        <dbReference type="EMBL" id="MDR6207288.1"/>
    </source>
</evidence>
<proteinExistence type="predicted"/>
<name>A0ABD5CQI0_9BURK</name>
<dbReference type="Proteomes" id="UP001245184">
    <property type="component" value="Unassembled WGS sequence"/>
</dbReference>
<evidence type="ECO:0000313" key="2">
    <source>
        <dbReference type="Proteomes" id="UP001245184"/>
    </source>
</evidence>
<organism evidence="1 2">
    <name type="scientific">Paraburkholderia graminis</name>
    <dbReference type="NCBI Taxonomy" id="60548"/>
    <lineage>
        <taxon>Bacteria</taxon>
        <taxon>Pseudomonadati</taxon>
        <taxon>Pseudomonadota</taxon>
        <taxon>Betaproteobacteria</taxon>
        <taxon>Burkholderiales</taxon>
        <taxon>Burkholderiaceae</taxon>
        <taxon>Paraburkholderia</taxon>
    </lineage>
</organism>